<dbReference type="EMBL" id="AP022593">
    <property type="protein sequence ID" value="BBY48167.1"/>
    <property type="molecule type" value="Genomic_DNA"/>
</dbReference>
<accession>A0A7I7RUD4</accession>
<reference evidence="3 4" key="1">
    <citation type="journal article" date="2019" name="Emerg. Microbes Infect.">
        <title>Comprehensive subspecies identification of 175 nontuberculous mycobacteria species based on 7547 genomic profiles.</title>
        <authorList>
            <person name="Matsumoto Y."/>
            <person name="Kinjo T."/>
            <person name="Motooka D."/>
            <person name="Nabeya D."/>
            <person name="Jung N."/>
            <person name="Uechi K."/>
            <person name="Horii T."/>
            <person name="Iida T."/>
            <person name="Fujita J."/>
            <person name="Nakamura S."/>
        </authorList>
    </citation>
    <scope>NUCLEOTIDE SEQUENCE [LARGE SCALE GENOMIC DNA]</scope>
    <source>
        <strain evidence="3 4">JCM 18538</strain>
    </source>
</reference>
<feature type="compositionally biased region" description="Acidic residues" evidence="1">
    <location>
        <begin position="462"/>
        <end position="472"/>
    </location>
</feature>
<name>A0A7I7RUD4_9MYCO</name>
<feature type="region of interest" description="Disordered" evidence="1">
    <location>
        <begin position="457"/>
        <end position="521"/>
    </location>
</feature>
<dbReference type="InterPro" id="IPR013207">
    <property type="entry name" value="LGFP"/>
</dbReference>
<feature type="transmembrane region" description="Helical" evidence="2">
    <location>
        <begin position="426"/>
        <end position="447"/>
    </location>
</feature>
<keyword evidence="4" id="KW-1185">Reference proteome</keyword>
<evidence type="ECO:0008006" key="5">
    <source>
        <dbReference type="Google" id="ProtNLM"/>
    </source>
</evidence>
<evidence type="ECO:0000313" key="4">
    <source>
        <dbReference type="Proteomes" id="UP000467428"/>
    </source>
</evidence>
<dbReference type="Pfam" id="PF08310">
    <property type="entry name" value="LGFP"/>
    <property type="match status" value="5"/>
</dbReference>
<evidence type="ECO:0000313" key="3">
    <source>
        <dbReference type="EMBL" id="BBY48167.1"/>
    </source>
</evidence>
<dbReference type="RefSeq" id="WP_235887447.1">
    <property type="nucleotide sequence ID" value="NZ_AP022593.1"/>
</dbReference>
<dbReference type="AlphaFoldDB" id="A0A7I7RUD4"/>
<geneLocation type="plasmid" evidence="4">
    <name>pjcm18538 dna</name>
</geneLocation>
<protein>
    <recommendedName>
        <fullName evidence="5">LGFP repeat-containing protein</fullName>
    </recommendedName>
</protein>
<evidence type="ECO:0000256" key="1">
    <source>
        <dbReference type="SAM" id="MobiDB-lite"/>
    </source>
</evidence>
<proteinExistence type="predicted"/>
<evidence type="ECO:0000256" key="2">
    <source>
        <dbReference type="SAM" id="Phobius"/>
    </source>
</evidence>
<gene>
    <name evidence="3" type="ORF">MARA_16350</name>
</gene>
<keyword evidence="2" id="KW-0812">Transmembrane</keyword>
<dbReference type="Proteomes" id="UP000467428">
    <property type="component" value="Chromosome"/>
</dbReference>
<dbReference type="KEGG" id="marz:MARA_16350"/>
<keyword evidence="2" id="KW-0472">Membrane</keyword>
<feature type="compositionally biased region" description="Low complexity" evidence="1">
    <location>
        <begin position="506"/>
        <end position="516"/>
    </location>
</feature>
<organism evidence="3 4">
    <name type="scientific">Mycolicibacterium arabiense</name>
    <dbReference type="NCBI Taxonomy" id="1286181"/>
    <lineage>
        <taxon>Bacteria</taxon>
        <taxon>Bacillati</taxon>
        <taxon>Actinomycetota</taxon>
        <taxon>Actinomycetes</taxon>
        <taxon>Mycobacteriales</taxon>
        <taxon>Mycobacteriaceae</taxon>
        <taxon>Mycolicibacterium</taxon>
    </lineage>
</organism>
<feature type="region of interest" description="Disordered" evidence="1">
    <location>
        <begin position="541"/>
        <end position="659"/>
    </location>
</feature>
<keyword evidence="2" id="KW-1133">Transmembrane helix</keyword>
<sequence length="716" mass="73624">MTVLHTLLGRLMGRAGVALVMALAVIAFAPGIQIASASPEGDADVAMTQAWEAGGGPTGALGPKDGGVYAVGSGFGQNFASGRIYFTPETGARIMQGAILEKYLSLGGPGDGDLGFPNIDEGAGRAPNSRNTTFSAADNPVIFWTPDTGAHVVRGAINAAWDRLGGSAGTLGVPTEDEVYRGNVVSQTFTGGQISWDRSTKTFTTTPPELAAQLQGLEIPGNANTEIDAARRAAGGPLGPLGAAEGPPEPVGDDGLQQTFAGGKIFYSPATGATVITGQLLAKYESVGGPESDLGFPKANEADGGLAPASRVASFTAEDGPVIFWTPDFGAVIVRGAMNAAWAKLGGATGELGAPTADQTEDGDVVTQKFANGAISWNRSTGEFTTEPTNLAAGLAGLEVPGQGAPQAPQAADSDAEGAQPWYQKYWWALAVIPVLLLIAAIVAAVVRRRTDDREPLNHFDEYDDFDDDGDFESGPMPAADDRPAVGQPPNVPLSAWAMTVDDDQPSGPGSVPGSGAFPANFAEDQDAIDTAPTRVITAEDVARSDGTGDDVGDGAAAAAAPGTSSPDGTTPDDRTLEDETPDEVIPNDTSDDVLADGAGSERTSALTGIDPFASASEYRHSSFDDPETTALATEPASGPPSGRHAAISMEESAPAQTSMRLALDSPFDAPDGYPIKADTKTGLYWLPGSGEYDRVRAEIWFASEEFALTNGFTRG</sequence>
<feature type="compositionally biased region" description="Low complexity" evidence="1">
    <location>
        <begin position="554"/>
        <end position="569"/>
    </location>
</feature>